<protein>
    <recommendedName>
        <fullName evidence="1">DUF402 domain-containing protein</fullName>
    </recommendedName>
</protein>
<dbReference type="InterPro" id="IPR007295">
    <property type="entry name" value="DUF402"/>
</dbReference>
<evidence type="ECO:0000259" key="1">
    <source>
        <dbReference type="Pfam" id="PF04167"/>
    </source>
</evidence>
<proteinExistence type="predicted"/>
<keyword evidence="3" id="KW-1185">Reference proteome</keyword>
<comment type="caution">
    <text evidence="2">The sequence shown here is derived from an EMBL/GenBank/DDBJ whole genome shotgun (WGS) entry which is preliminary data.</text>
</comment>
<evidence type="ECO:0000313" key="3">
    <source>
        <dbReference type="Proteomes" id="UP001499974"/>
    </source>
</evidence>
<feature type="domain" description="DUF402" evidence="1">
    <location>
        <begin position="46"/>
        <end position="158"/>
    </location>
</feature>
<gene>
    <name evidence="2" type="ORF">GCM10023349_12870</name>
</gene>
<dbReference type="Proteomes" id="UP001499974">
    <property type="component" value="Unassembled WGS sequence"/>
</dbReference>
<dbReference type="InterPro" id="IPR035930">
    <property type="entry name" value="FomD-like_sf"/>
</dbReference>
<name>A0ABP8X1L2_9ACTN</name>
<reference evidence="3" key="1">
    <citation type="journal article" date="2019" name="Int. J. Syst. Evol. Microbiol.">
        <title>The Global Catalogue of Microorganisms (GCM) 10K type strain sequencing project: providing services to taxonomists for standard genome sequencing and annotation.</title>
        <authorList>
            <consortium name="The Broad Institute Genomics Platform"/>
            <consortium name="The Broad Institute Genome Sequencing Center for Infectious Disease"/>
            <person name="Wu L."/>
            <person name="Ma J."/>
        </authorList>
    </citation>
    <scope>NUCLEOTIDE SEQUENCE [LARGE SCALE GENOMIC DNA]</scope>
    <source>
        <strain evidence="3">JCM 18531</strain>
    </source>
</reference>
<accession>A0ABP8X1L2</accession>
<dbReference type="Gene3D" id="2.40.380.10">
    <property type="entry name" value="FomD-like"/>
    <property type="match status" value="1"/>
</dbReference>
<evidence type="ECO:0000313" key="2">
    <source>
        <dbReference type="EMBL" id="GAA4698234.1"/>
    </source>
</evidence>
<dbReference type="Pfam" id="PF04167">
    <property type="entry name" value="DUF402"/>
    <property type="match status" value="1"/>
</dbReference>
<dbReference type="RefSeq" id="WP_345520414.1">
    <property type="nucleotide sequence ID" value="NZ_BAABKM010000002.1"/>
</dbReference>
<dbReference type="SUPFAM" id="SSF159234">
    <property type="entry name" value="FomD-like"/>
    <property type="match status" value="1"/>
</dbReference>
<organism evidence="2 3">
    <name type="scientific">Nocardioides conyzicola</name>
    <dbReference type="NCBI Taxonomy" id="1651781"/>
    <lineage>
        <taxon>Bacteria</taxon>
        <taxon>Bacillati</taxon>
        <taxon>Actinomycetota</taxon>
        <taxon>Actinomycetes</taxon>
        <taxon>Propionibacteriales</taxon>
        <taxon>Nocardioidaceae</taxon>
        <taxon>Nocardioides</taxon>
    </lineage>
</organism>
<sequence length="180" mass="19322">MAHNPGDPLRVVMTKWGGRPHWEFDCAFLGSDAHGDWLGIAAGTRMTRPGASYVAETNQLGLVPASGADDGRGWLATFHDVGGPLRVYVDITTPPVWDGSVVRAVDLDLDVICGPTGRVWIDDEDEFADHRVRFGYPDEVARAAVASCESVHAQVLAGRAPYDGDTAAAWLARLGDALPR</sequence>
<dbReference type="EMBL" id="BAABKM010000002">
    <property type="protein sequence ID" value="GAA4698234.1"/>
    <property type="molecule type" value="Genomic_DNA"/>
</dbReference>